<keyword evidence="4" id="KW-0238">DNA-binding</keyword>
<dbReference type="InterPro" id="IPR036864">
    <property type="entry name" value="Zn2-C6_fun-type_DNA-bd_sf"/>
</dbReference>
<dbReference type="PROSITE" id="PS50048">
    <property type="entry name" value="ZN2_CY6_FUNGAL_2"/>
    <property type="match status" value="1"/>
</dbReference>
<dbReference type="OMA" id="TWISEPE"/>
<dbReference type="HOGENOM" id="CLU_007091_3_1_1"/>
<dbReference type="EMBL" id="KI912110">
    <property type="protein sequence ID" value="ETS84627.1"/>
    <property type="molecule type" value="Genomic_DNA"/>
</dbReference>
<dbReference type="PANTHER" id="PTHR31944">
    <property type="entry name" value="HEME-RESPONSIVE ZINC FINGER TRANSCRIPTION FACTOR HAP1"/>
    <property type="match status" value="1"/>
</dbReference>
<evidence type="ECO:0000256" key="6">
    <source>
        <dbReference type="ARBA" id="ARBA00023242"/>
    </source>
</evidence>
<feature type="domain" description="Zn(2)-C6 fungal-type" evidence="8">
    <location>
        <begin position="13"/>
        <end position="43"/>
    </location>
</feature>
<dbReference type="InParanoid" id="W3XGR3"/>
<evidence type="ECO:0000256" key="2">
    <source>
        <dbReference type="ARBA" id="ARBA00022833"/>
    </source>
</evidence>
<dbReference type="Pfam" id="PF00172">
    <property type="entry name" value="Zn_clus"/>
    <property type="match status" value="1"/>
</dbReference>
<evidence type="ECO:0000256" key="3">
    <source>
        <dbReference type="ARBA" id="ARBA00023015"/>
    </source>
</evidence>
<evidence type="ECO:0000256" key="7">
    <source>
        <dbReference type="SAM" id="MobiDB-lite"/>
    </source>
</evidence>
<evidence type="ECO:0000313" key="9">
    <source>
        <dbReference type="EMBL" id="ETS84627.1"/>
    </source>
</evidence>
<dbReference type="OrthoDB" id="4337792at2759"/>
<gene>
    <name evidence="9" type="ORF">PFICI_02652</name>
</gene>
<feature type="compositionally biased region" description="Low complexity" evidence="7">
    <location>
        <begin position="87"/>
        <end position="108"/>
    </location>
</feature>
<dbReference type="GeneID" id="19267665"/>
<evidence type="ECO:0000259" key="8">
    <source>
        <dbReference type="PROSITE" id="PS50048"/>
    </source>
</evidence>
<keyword evidence="3" id="KW-0805">Transcription regulation</keyword>
<dbReference type="SMART" id="SM00066">
    <property type="entry name" value="GAL4"/>
    <property type="match status" value="1"/>
</dbReference>
<name>W3XGR3_PESFW</name>
<dbReference type="RefSeq" id="XP_007829424.1">
    <property type="nucleotide sequence ID" value="XM_007831233.1"/>
</dbReference>
<dbReference type="PROSITE" id="PS00463">
    <property type="entry name" value="ZN2_CY6_FUNGAL_1"/>
    <property type="match status" value="1"/>
</dbReference>
<dbReference type="SMART" id="SM00906">
    <property type="entry name" value="Fungal_trans"/>
    <property type="match status" value="1"/>
</dbReference>
<reference evidence="10" key="1">
    <citation type="journal article" date="2015" name="BMC Genomics">
        <title>Genomic and transcriptomic analysis of the endophytic fungus Pestalotiopsis fici reveals its lifestyle and high potential for synthesis of natural products.</title>
        <authorList>
            <person name="Wang X."/>
            <person name="Zhang X."/>
            <person name="Liu L."/>
            <person name="Xiang M."/>
            <person name="Wang W."/>
            <person name="Sun X."/>
            <person name="Che Y."/>
            <person name="Guo L."/>
            <person name="Liu G."/>
            <person name="Guo L."/>
            <person name="Wang C."/>
            <person name="Yin W.B."/>
            <person name="Stadler M."/>
            <person name="Zhang X."/>
            <person name="Liu X."/>
        </authorList>
    </citation>
    <scope>NUCLEOTIDE SEQUENCE [LARGE SCALE GENOMIC DNA]</scope>
    <source>
        <strain evidence="10">W106-1 / CGMCC3.15140</strain>
    </source>
</reference>
<dbReference type="KEGG" id="pfy:PFICI_02652"/>
<dbReference type="GO" id="GO:0008270">
    <property type="term" value="F:zinc ion binding"/>
    <property type="evidence" value="ECO:0007669"/>
    <property type="project" value="InterPro"/>
</dbReference>
<keyword evidence="1" id="KW-0479">Metal-binding</keyword>
<dbReference type="PANTHER" id="PTHR31944:SF131">
    <property type="entry name" value="HEME-RESPONSIVE ZINC FINGER TRANSCRIPTION FACTOR HAP1"/>
    <property type="match status" value="1"/>
</dbReference>
<proteinExistence type="predicted"/>
<keyword evidence="6" id="KW-0539">Nucleus</keyword>
<dbReference type="CDD" id="cd00067">
    <property type="entry name" value="GAL4"/>
    <property type="match status" value="1"/>
</dbReference>
<sequence>MEPERRRRRPAVSCVLCRRRKIKCNRESPCNNCVKSGRNECVYENPPPPAPRQPRSDRMSEAGTDSQLSLSSTNSIQSVVQSHGSDPASRGPTPATTTTGSSSSPSAAWDIETLKNRVRQLEGQLSQTSLTPTQRAATPVPVNIETNTTSLGGTFHIHRDNASNPVVRGVTHKSRKFGQSHWVNIVGITLFKDLIVSIEPLLRDPSCPFMTNHQRGKALARTIKAQRTPPWPTTITSPLPPKNVSDELVDCYMRTTETVYRVLHISTFRGDYDAIWETDVRPDPVFLIVVKLMFAIGAAVFDERFTLRASAIQWVYEAQTWLAEPNIKRRLTLQGLQVHILLLLAREVVDVGHDSVYISAGDLFRRAVIMGLHRDPKHMPHKSILVSEMRRRLWNTILEVCVQSSLTSGGPPFFGCNDFDTEPPGNFDDDQLGTEDALPKPDDQFTQVSLSRALRKLFPARIAIVKSLNDLHSTGTYEETLRLDDQLRSLYKNVARTLQPFRSSLGWTSSQFGAQMIDHLVQRYFLSLHVPFYGPSLNVAQTAFAFSRKVLIEASLKIWYNLYPQLLNPNGPSATDGDLFSGSDFARVTAAGGGVPRLAANQAALLIGTELEAQVKEHESLGGPISIRPDLFAVLQKAVDWQLHCNRIGETNIKGHLITYMLAAQVNALMLGTAKGETGPLLVKAAIEAEELSIPLLEAIASEKQDELSTDASYSGSLSTPASMDWDLMMTDALLDAGGDMDTMGWQFSDDNMKGDTFW</sequence>
<evidence type="ECO:0000313" key="10">
    <source>
        <dbReference type="Proteomes" id="UP000030651"/>
    </source>
</evidence>
<keyword evidence="2" id="KW-0862">Zinc</keyword>
<dbReference type="AlphaFoldDB" id="W3XGR3"/>
<dbReference type="SUPFAM" id="SSF57701">
    <property type="entry name" value="Zn2/Cys6 DNA-binding domain"/>
    <property type="match status" value="1"/>
</dbReference>
<dbReference type="CDD" id="cd12148">
    <property type="entry name" value="fungal_TF_MHR"/>
    <property type="match status" value="1"/>
</dbReference>
<accession>W3XGR3</accession>
<dbReference type="GO" id="GO:0005634">
    <property type="term" value="C:nucleus"/>
    <property type="evidence" value="ECO:0007669"/>
    <property type="project" value="TreeGrafter"/>
</dbReference>
<dbReference type="Gene3D" id="4.10.240.10">
    <property type="entry name" value="Zn(2)-C6 fungal-type DNA-binding domain"/>
    <property type="match status" value="1"/>
</dbReference>
<evidence type="ECO:0000256" key="1">
    <source>
        <dbReference type="ARBA" id="ARBA00022723"/>
    </source>
</evidence>
<feature type="region of interest" description="Disordered" evidence="7">
    <location>
        <begin position="37"/>
        <end position="108"/>
    </location>
</feature>
<evidence type="ECO:0000256" key="5">
    <source>
        <dbReference type="ARBA" id="ARBA00023163"/>
    </source>
</evidence>
<dbReference type="InterPro" id="IPR051430">
    <property type="entry name" value="Fungal_TF_Env_Response"/>
</dbReference>
<keyword evidence="10" id="KW-1185">Reference proteome</keyword>
<dbReference type="eggNOG" id="ENOG502SJVT">
    <property type="taxonomic scope" value="Eukaryota"/>
</dbReference>
<dbReference type="GO" id="GO:0001228">
    <property type="term" value="F:DNA-binding transcription activator activity, RNA polymerase II-specific"/>
    <property type="evidence" value="ECO:0007669"/>
    <property type="project" value="TreeGrafter"/>
</dbReference>
<keyword evidence="5" id="KW-0804">Transcription</keyword>
<dbReference type="GO" id="GO:0000978">
    <property type="term" value="F:RNA polymerase II cis-regulatory region sequence-specific DNA binding"/>
    <property type="evidence" value="ECO:0007669"/>
    <property type="project" value="TreeGrafter"/>
</dbReference>
<feature type="compositionally biased region" description="Polar residues" evidence="7">
    <location>
        <begin position="63"/>
        <end position="84"/>
    </location>
</feature>
<dbReference type="InterPro" id="IPR001138">
    <property type="entry name" value="Zn2Cys6_DnaBD"/>
</dbReference>
<dbReference type="Pfam" id="PF04082">
    <property type="entry name" value="Fungal_trans"/>
    <property type="match status" value="1"/>
</dbReference>
<organism evidence="9 10">
    <name type="scientific">Pestalotiopsis fici (strain W106-1 / CGMCC3.15140)</name>
    <dbReference type="NCBI Taxonomy" id="1229662"/>
    <lineage>
        <taxon>Eukaryota</taxon>
        <taxon>Fungi</taxon>
        <taxon>Dikarya</taxon>
        <taxon>Ascomycota</taxon>
        <taxon>Pezizomycotina</taxon>
        <taxon>Sordariomycetes</taxon>
        <taxon>Xylariomycetidae</taxon>
        <taxon>Amphisphaeriales</taxon>
        <taxon>Sporocadaceae</taxon>
        <taxon>Pestalotiopsis</taxon>
    </lineage>
</organism>
<dbReference type="GO" id="GO:0006351">
    <property type="term" value="P:DNA-templated transcription"/>
    <property type="evidence" value="ECO:0007669"/>
    <property type="project" value="InterPro"/>
</dbReference>
<dbReference type="InterPro" id="IPR007219">
    <property type="entry name" value="XnlR_reg_dom"/>
</dbReference>
<dbReference type="Proteomes" id="UP000030651">
    <property type="component" value="Unassembled WGS sequence"/>
</dbReference>
<evidence type="ECO:0000256" key="4">
    <source>
        <dbReference type="ARBA" id="ARBA00023125"/>
    </source>
</evidence>
<protein>
    <recommendedName>
        <fullName evidence="8">Zn(2)-C6 fungal-type domain-containing protein</fullName>
    </recommendedName>
</protein>